<dbReference type="HOGENOM" id="CLU_014312_3_0_12"/>
<evidence type="ECO:0000256" key="8">
    <source>
        <dbReference type="ARBA" id="ARBA00023002"/>
    </source>
</evidence>
<evidence type="ECO:0000256" key="5">
    <source>
        <dbReference type="ARBA" id="ARBA00022630"/>
    </source>
</evidence>
<comment type="similarity">
    <text evidence="3 11">Belongs to the FAD-dependent oxidoreductase 2 family. NadB subfamily.</text>
</comment>
<dbReference type="Proteomes" id="UP000018680">
    <property type="component" value="Chromosome"/>
</dbReference>
<dbReference type="GO" id="GO:0008734">
    <property type="term" value="F:L-aspartate oxidase activity"/>
    <property type="evidence" value="ECO:0007669"/>
    <property type="project" value="UniProtKB-UniRule"/>
</dbReference>
<protein>
    <recommendedName>
        <fullName evidence="4 10">L-aspartate oxidase</fullName>
        <ecNumber evidence="4 10">1.4.3.16</ecNumber>
    </recommendedName>
</protein>
<dbReference type="UniPathway" id="UPA00253">
    <property type="reaction ID" value="UER00326"/>
</dbReference>
<evidence type="ECO:0000256" key="2">
    <source>
        <dbReference type="ARBA" id="ARBA00004950"/>
    </source>
</evidence>
<sequence>MEHEIQDVLIIGTGIAGLSAAVTAAEAGLSVTVLSKDGDVSRNNTWWAQGGIVAEGIDDNPELLAKDIMEAGSRINNVQAVNIVAQEGPELVHELLINKAGVPFERGKDGNFDRTREGAHSLRRIFHVKDQTGRAIQEHLMAYAAGLKNISFLPGMVAVDLITNTHHSTDPQQRYKKRKVLGAYVLDETSGEITPVFSPSVILATGGVGSLYLHTSNPASATGDGIAMAYRAGCEIINAEYIQFHPTTLYHRDAQRFLMTEALRGEGARLMNRRGEYFMERYQPELKDLAPRDEVARAIYNEMDSSTGFVYLDARNLKVDVQQRFPGIFHRCSELDMDIRSDLIPVVPAAHYFCGGIKVNSSGRTEIKNLYAVGESAGTGVHGANRLASVSLLEGLVFGVRAARSIIKHEAKLKSRLVNSIPEWKYPPRVVDFDPLLIKHDLQNIQSTMWNYVGILRTEKRLDRALSDLNYYTHRIERFYKEARAGKEIIQLRNAVLSATIIARAAQANTESRGCHFREAPKSMNPG</sequence>
<dbReference type="InterPro" id="IPR015939">
    <property type="entry name" value="Fum_Rdtase/Succ_DH_flav-like_C"/>
</dbReference>
<evidence type="ECO:0000313" key="15">
    <source>
        <dbReference type="Proteomes" id="UP000018680"/>
    </source>
</evidence>
<comment type="catalytic activity">
    <reaction evidence="9">
        <text>L-aspartate + O2 = iminosuccinate + H2O2</text>
        <dbReference type="Rhea" id="RHEA:25876"/>
        <dbReference type="ChEBI" id="CHEBI:15379"/>
        <dbReference type="ChEBI" id="CHEBI:16240"/>
        <dbReference type="ChEBI" id="CHEBI:29991"/>
        <dbReference type="ChEBI" id="CHEBI:77875"/>
        <dbReference type="EC" id="1.4.3.16"/>
    </reaction>
    <physiologicalReaction direction="left-to-right" evidence="9">
        <dbReference type="Rhea" id="RHEA:25877"/>
    </physiologicalReaction>
</comment>
<keyword evidence="8 11" id="KW-0560">Oxidoreductase</keyword>
<dbReference type="RefSeq" id="WP_024267766.1">
    <property type="nucleotide sequence ID" value="NC_023035.1"/>
</dbReference>
<evidence type="ECO:0000313" key="14">
    <source>
        <dbReference type="EMBL" id="AHC14843.1"/>
    </source>
</evidence>
<dbReference type="Pfam" id="PF02910">
    <property type="entry name" value="Succ_DH_flav_C"/>
    <property type="match status" value="1"/>
</dbReference>
<proteinExistence type="inferred from homology"/>
<comment type="pathway">
    <text evidence="2 11">Cofactor biosynthesis; NAD(+) biosynthesis; iminoaspartate from L-aspartate (oxidase route): step 1/1.</text>
</comment>
<dbReference type="GO" id="GO:0005737">
    <property type="term" value="C:cytoplasm"/>
    <property type="evidence" value="ECO:0007669"/>
    <property type="project" value="UniProtKB-SubCell"/>
</dbReference>
<dbReference type="AlphaFoldDB" id="V5WGC9"/>
<dbReference type="SUPFAM" id="SSF46977">
    <property type="entry name" value="Succinate dehydrogenase/fumarate reductase flavoprotein C-terminal domain"/>
    <property type="match status" value="1"/>
</dbReference>
<dbReference type="InterPro" id="IPR037099">
    <property type="entry name" value="Fum_R/Succ_DH_flav-like_C_sf"/>
</dbReference>
<dbReference type="InterPro" id="IPR003953">
    <property type="entry name" value="FAD-dep_OxRdtase_2_FAD-bd"/>
</dbReference>
<dbReference type="SUPFAM" id="SSF56425">
    <property type="entry name" value="Succinate dehydrogenase/fumarate reductase flavoprotein, catalytic domain"/>
    <property type="match status" value="1"/>
</dbReference>
<feature type="domain" description="Fumarate reductase/succinate dehydrogenase flavoprotein-like C-terminal" evidence="13">
    <location>
        <begin position="443"/>
        <end position="519"/>
    </location>
</feature>
<evidence type="ECO:0000256" key="7">
    <source>
        <dbReference type="ARBA" id="ARBA00022827"/>
    </source>
</evidence>
<gene>
    <name evidence="14" type="ORF">L21SP2_1446</name>
</gene>
<organism evidence="14 15">
    <name type="scientific">Salinispira pacifica</name>
    <dbReference type="NCBI Taxonomy" id="1307761"/>
    <lineage>
        <taxon>Bacteria</taxon>
        <taxon>Pseudomonadati</taxon>
        <taxon>Spirochaetota</taxon>
        <taxon>Spirochaetia</taxon>
        <taxon>Spirochaetales</taxon>
        <taxon>Spirochaetaceae</taxon>
        <taxon>Salinispira</taxon>
    </lineage>
</organism>
<dbReference type="KEGG" id="slr:L21SP2_1446"/>
<dbReference type="Gene3D" id="1.20.58.100">
    <property type="entry name" value="Fumarate reductase/succinate dehydrogenase flavoprotein-like, C-terminal domain"/>
    <property type="match status" value="1"/>
</dbReference>
<dbReference type="SUPFAM" id="SSF51905">
    <property type="entry name" value="FAD/NAD(P)-binding domain"/>
    <property type="match status" value="1"/>
</dbReference>
<evidence type="ECO:0000259" key="13">
    <source>
        <dbReference type="Pfam" id="PF02910"/>
    </source>
</evidence>
<evidence type="ECO:0000259" key="12">
    <source>
        <dbReference type="Pfam" id="PF00890"/>
    </source>
</evidence>
<dbReference type="PRINTS" id="PR00368">
    <property type="entry name" value="FADPNR"/>
</dbReference>
<dbReference type="PATRIC" id="fig|1307761.3.peg.1439"/>
<dbReference type="InterPro" id="IPR005288">
    <property type="entry name" value="NadB"/>
</dbReference>
<feature type="domain" description="FAD-dependent oxidoreductase 2 FAD-binding" evidence="12">
    <location>
        <begin position="7"/>
        <end position="392"/>
    </location>
</feature>
<accession>V5WGC9</accession>
<comment type="cofactor">
    <cofactor evidence="1 11">
        <name>FAD</name>
        <dbReference type="ChEBI" id="CHEBI:57692"/>
    </cofactor>
</comment>
<dbReference type="Gene3D" id="3.90.700.10">
    <property type="entry name" value="Succinate dehydrogenase/fumarate reductase flavoprotein, catalytic domain"/>
    <property type="match status" value="1"/>
</dbReference>
<evidence type="ECO:0000256" key="6">
    <source>
        <dbReference type="ARBA" id="ARBA00022642"/>
    </source>
</evidence>
<dbReference type="EC" id="1.4.3.16" evidence="4 10"/>
<dbReference type="Gene3D" id="3.50.50.60">
    <property type="entry name" value="FAD/NAD(P)-binding domain"/>
    <property type="match status" value="1"/>
</dbReference>
<keyword evidence="7 11" id="KW-0274">FAD</keyword>
<dbReference type="InterPro" id="IPR027477">
    <property type="entry name" value="Succ_DH/fumarate_Rdtase_cat_sf"/>
</dbReference>
<dbReference type="NCBIfam" id="TIGR00551">
    <property type="entry name" value="nadB"/>
    <property type="match status" value="1"/>
</dbReference>
<dbReference type="STRING" id="1307761.L21SP2_1446"/>
<evidence type="ECO:0000256" key="3">
    <source>
        <dbReference type="ARBA" id="ARBA00008562"/>
    </source>
</evidence>
<dbReference type="PRINTS" id="PR00411">
    <property type="entry name" value="PNDRDTASEI"/>
</dbReference>
<dbReference type="FunFam" id="3.90.700.10:FF:000002">
    <property type="entry name" value="L-aspartate oxidase"/>
    <property type="match status" value="1"/>
</dbReference>
<keyword evidence="5 11" id="KW-0285">Flavoprotein</keyword>
<keyword evidence="15" id="KW-1185">Reference proteome</keyword>
<keyword evidence="6 11" id="KW-0662">Pyridine nucleotide biosynthesis</keyword>
<dbReference type="Pfam" id="PF00890">
    <property type="entry name" value="FAD_binding_2"/>
    <property type="match status" value="1"/>
</dbReference>
<dbReference type="PANTHER" id="PTHR42716:SF2">
    <property type="entry name" value="L-ASPARTATE OXIDASE, CHLOROPLASTIC"/>
    <property type="match status" value="1"/>
</dbReference>
<dbReference type="EMBL" id="CP006939">
    <property type="protein sequence ID" value="AHC14843.1"/>
    <property type="molecule type" value="Genomic_DNA"/>
</dbReference>
<comment type="function">
    <text evidence="11">Catalyzes the oxidation of L-aspartate to iminoaspartate.</text>
</comment>
<dbReference type="InterPro" id="IPR036188">
    <property type="entry name" value="FAD/NAD-bd_sf"/>
</dbReference>
<evidence type="ECO:0000256" key="4">
    <source>
        <dbReference type="ARBA" id="ARBA00012173"/>
    </source>
</evidence>
<evidence type="ECO:0000256" key="10">
    <source>
        <dbReference type="NCBIfam" id="TIGR00551"/>
    </source>
</evidence>
<dbReference type="eggNOG" id="COG0029">
    <property type="taxonomic scope" value="Bacteria"/>
</dbReference>
<dbReference type="PANTHER" id="PTHR42716">
    <property type="entry name" value="L-ASPARTATE OXIDASE"/>
    <property type="match status" value="1"/>
</dbReference>
<evidence type="ECO:0000256" key="1">
    <source>
        <dbReference type="ARBA" id="ARBA00001974"/>
    </source>
</evidence>
<name>V5WGC9_9SPIO</name>
<comment type="subcellular location">
    <subcellularLocation>
        <location evidence="11">Cytoplasm</location>
    </subcellularLocation>
</comment>
<evidence type="ECO:0000256" key="11">
    <source>
        <dbReference type="RuleBase" id="RU362049"/>
    </source>
</evidence>
<evidence type="ECO:0000256" key="9">
    <source>
        <dbReference type="ARBA" id="ARBA00048305"/>
    </source>
</evidence>
<reference evidence="14 15" key="1">
    <citation type="journal article" date="2015" name="Stand. Genomic Sci.">
        <title>Complete genome sequence and description of Salinispira pacifica gen. nov., sp. nov., a novel spirochaete isolated form a hypersaline microbial mat.</title>
        <authorList>
            <person name="Ben Hania W."/>
            <person name="Joseph M."/>
            <person name="Schumann P."/>
            <person name="Bunk B."/>
            <person name="Fiebig A."/>
            <person name="Sproer C."/>
            <person name="Klenk H.P."/>
            <person name="Fardeau M.L."/>
            <person name="Spring S."/>
        </authorList>
    </citation>
    <scope>NUCLEOTIDE SEQUENCE [LARGE SCALE GENOMIC DNA]</scope>
    <source>
        <strain evidence="14 15">L21-RPul-D2</strain>
    </source>
</reference>
<dbReference type="GO" id="GO:0009435">
    <property type="term" value="P:NAD+ biosynthetic process"/>
    <property type="evidence" value="ECO:0007669"/>
    <property type="project" value="UniProtKB-UniPathway"/>
</dbReference>